<feature type="repeat" description="WD" evidence="3">
    <location>
        <begin position="244"/>
        <end position="284"/>
    </location>
</feature>
<evidence type="ECO:0000256" key="1">
    <source>
        <dbReference type="ARBA" id="ARBA00022574"/>
    </source>
</evidence>
<reference evidence="4 5" key="1">
    <citation type="submission" date="2016-05" db="EMBL/GenBank/DDBJ databases">
        <title>First whole genome sequencing of Entamoeba histolytica HM1:IMSS-clone-6.</title>
        <authorList>
            <person name="Mukherjee Avik.K."/>
            <person name="Izumyama S."/>
            <person name="Nakada-Tsukui K."/>
            <person name="Nozaki T."/>
        </authorList>
    </citation>
    <scope>NUCLEOTIDE SEQUENCE [LARGE SCALE GENOMIC DNA]</scope>
    <source>
        <strain evidence="4 5">HM1:IMSS clone 6</strain>
    </source>
</reference>
<dbReference type="Proteomes" id="UP000078387">
    <property type="component" value="Unassembled WGS sequence"/>
</dbReference>
<dbReference type="SMART" id="SM00320">
    <property type="entry name" value="WD40"/>
    <property type="match status" value="4"/>
</dbReference>
<dbReference type="OMA" id="YSHNTRD"/>
<name>A0A5K1UCX1_ENTHI</name>
<dbReference type="InterPro" id="IPR036322">
    <property type="entry name" value="WD40_repeat_dom_sf"/>
</dbReference>
<keyword evidence="2" id="KW-0677">Repeat</keyword>
<proteinExistence type="predicted"/>
<dbReference type="AlphaFoldDB" id="A0A5K1UCX1"/>
<dbReference type="VEuPathDB" id="AmoebaDB:EHI_118780"/>
<dbReference type="VEuPathDB" id="AmoebaDB:KM1_001070"/>
<sequence length="341" mass="37538">MSKQQSNSPVFPLGEPKTFQDTISGIEGYSSQNGILVGVSSWDKTCKAFLVNSPTQTQIVGSVNCNSPLTSICKFCKFCESQFLVGSLNGGVYLWNVQQNSLQQVGQFNDCITSMKPFPETNSIVISSLDGSLGLLDLNSGNISKMPVNNKIICMDAKYPYITFHTPNKVEVFNIQSGKLMTDTLIGGQQSTVNSSVQCIAVFPDRKGIVYGGADGRANVLHFENKSNQYTYAFKAQHKKISTTQTYYYPVNSISFYNETIFLTAGSDGVINIWDKNKKSLVNTLTSPIQNCPITTADFICENKFLAYSVGYDWHQGVEGLLQQQVSVPVIKVVDDPLVRL</sequence>
<evidence type="ECO:0000313" key="4">
    <source>
        <dbReference type="EMBL" id="GAT93932.1"/>
    </source>
</evidence>
<gene>
    <name evidence="4" type="ORF">CL6EHI_118780</name>
</gene>
<organism evidence="4 5">
    <name type="scientific">Entamoeba histolytica</name>
    <dbReference type="NCBI Taxonomy" id="5759"/>
    <lineage>
        <taxon>Eukaryota</taxon>
        <taxon>Amoebozoa</taxon>
        <taxon>Evosea</taxon>
        <taxon>Archamoebae</taxon>
        <taxon>Mastigamoebida</taxon>
        <taxon>Entamoebidae</taxon>
        <taxon>Entamoeba</taxon>
    </lineage>
</organism>
<dbReference type="SUPFAM" id="SSF50978">
    <property type="entry name" value="WD40 repeat-like"/>
    <property type="match status" value="1"/>
</dbReference>
<dbReference type="VEuPathDB" id="AmoebaDB:EHI8A_000480"/>
<dbReference type="Gene3D" id="2.130.10.10">
    <property type="entry name" value="YVTN repeat-like/Quinoprotein amine dehydrogenase"/>
    <property type="match status" value="1"/>
</dbReference>
<dbReference type="PROSITE" id="PS50082">
    <property type="entry name" value="WD_REPEATS_2"/>
    <property type="match status" value="1"/>
</dbReference>
<dbReference type="FunFam" id="2.130.10.10:FF:001440">
    <property type="entry name" value="WD domain containing protein"/>
    <property type="match status" value="1"/>
</dbReference>
<evidence type="ECO:0000256" key="2">
    <source>
        <dbReference type="ARBA" id="ARBA00022737"/>
    </source>
</evidence>
<evidence type="ECO:0000256" key="3">
    <source>
        <dbReference type="PROSITE-ProRule" id="PRU00221"/>
    </source>
</evidence>
<dbReference type="InterPro" id="IPR015943">
    <property type="entry name" value="WD40/YVTN_repeat-like_dom_sf"/>
</dbReference>
<dbReference type="InterPro" id="IPR001680">
    <property type="entry name" value="WD40_rpt"/>
</dbReference>
<dbReference type="EMBL" id="BDEQ01000001">
    <property type="protein sequence ID" value="GAT93932.1"/>
    <property type="molecule type" value="Genomic_DNA"/>
</dbReference>
<protein>
    <submittedName>
        <fullName evidence="4">WD domain containing protein</fullName>
    </submittedName>
</protein>
<accession>A0A5K1UCX1</accession>
<keyword evidence="1 3" id="KW-0853">WD repeat</keyword>
<dbReference type="VEuPathDB" id="AmoebaDB:EHI7A_001140"/>
<comment type="caution">
    <text evidence="4">The sequence shown here is derived from an EMBL/GenBank/DDBJ whole genome shotgun (WGS) entry which is preliminary data.</text>
</comment>
<dbReference type="Pfam" id="PF00400">
    <property type="entry name" value="WD40"/>
    <property type="match status" value="1"/>
</dbReference>
<dbReference type="PANTHER" id="PTHR10971">
    <property type="entry name" value="MRNA EXPORT FACTOR AND BUB3"/>
    <property type="match status" value="1"/>
</dbReference>
<dbReference type="VEuPathDB" id="AmoebaDB:EHI5A_002030"/>
<evidence type="ECO:0000313" key="5">
    <source>
        <dbReference type="Proteomes" id="UP000078387"/>
    </source>
</evidence>